<dbReference type="EMBL" id="CP015405">
    <property type="protein sequence ID" value="ANU75993.1"/>
    <property type="molecule type" value="Genomic_DNA"/>
</dbReference>
<protein>
    <submittedName>
        <fullName evidence="1">Uncharacterized protein</fullName>
    </submittedName>
</protein>
<organism evidence="1 2">
    <name type="scientific">Blautia pseudococcoides</name>
    <dbReference type="NCBI Taxonomy" id="1796616"/>
    <lineage>
        <taxon>Bacteria</taxon>
        <taxon>Bacillati</taxon>
        <taxon>Bacillota</taxon>
        <taxon>Clostridia</taxon>
        <taxon>Lachnospirales</taxon>
        <taxon>Lachnospiraceae</taxon>
        <taxon>Blautia</taxon>
    </lineage>
</organism>
<dbReference type="RefSeq" id="WP_065542170.1">
    <property type="nucleotide sequence ID" value="NZ_CP015405.2"/>
</dbReference>
<dbReference type="Proteomes" id="UP000092574">
    <property type="component" value="Chromosome"/>
</dbReference>
<dbReference type="KEGG" id="byl:A4V09_09600"/>
<proteinExistence type="predicted"/>
<sequence>MFLEVNDMKKSYGENGSYIQVLKGISMVANVSCAMDLSISRLFPHKIHITAHTKWKKKEGHGTWRHIPRSF</sequence>
<evidence type="ECO:0000313" key="1">
    <source>
        <dbReference type="EMBL" id="ANU75993.1"/>
    </source>
</evidence>
<accession>A0A1C7IB02</accession>
<keyword evidence="2" id="KW-1185">Reference proteome</keyword>
<dbReference type="AlphaFoldDB" id="A0A1C7IB02"/>
<gene>
    <name evidence="1" type="ORF">A4V09_09600</name>
</gene>
<evidence type="ECO:0000313" key="2">
    <source>
        <dbReference type="Proteomes" id="UP000092574"/>
    </source>
</evidence>
<reference evidence="1" key="1">
    <citation type="submission" date="2017-04" db="EMBL/GenBank/DDBJ databases">
        <title>Complete Genome Sequences of Twelve Strains of a Stable Defined Moderately Diverse Mouse Microbiota 2 (sDMDMm2).</title>
        <authorList>
            <person name="Uchimura Y."/>
            <person name="Wyss M."/>
            <person name="Brugiroux S."/>
            <person name="Limenitakis J.P."/>
            <person name="Stecher B."/>
            <person name="McCoy K.D."/>
            <person name="Macpherson A.J."/>
        </authorList>
    </citation>
    <scope>NUCLEOTIDE SEQUENCE</scope>
    <source>
        <strain evidence="1">YL58</strain>
    </source>
</reference>
<dbReference type="STRING" id="1796616.A4V09_09600"/>
<name>A0A1C7IB02_9FIRM</name>